<sequence length="124" mass="14085">MSAPITPKKNLSQFEIVLYAAYRASQLSRGAPSAISGMEGRKSTAIAIAEIQKGLIDVEKMREGMIQELVESRWFLKKKDPLDIKREVAKKRNDAMIQEMVDELFDDKLEDELLSPKDGDERED</sequence>
<dbReference type="Gene3D" id="3.90.940.10">
    <property type="match status" value="1"/>
</dbReference>
<keyword evidence="6" id="KW-0548">Nucleotidyltransferase</keyword>
<reference evidence="11" key="1">
    <citation type="submission" date="2022-10" db="EMBL/GenBank/DDBJ databases">
        <title>Host association and intracellularity evolved multiple times independently in the Rickettsiales.</title>
        <authorList>
            <person name="Castelli M."/>
            <person name="Nardi T."/>
            <person name="Gammuto L."/>
            <person name="Bellinzona G."/>
            <person name="Sabaneyeva E."/>
            <person name="Potekhin A."/>
            <person name="Serra V."/>
            <person name="Petroni G."/>
            <person name="Sassera D."/>
        </authorList>
    </citation>
    <scope>NUCLEOTIDE SEQUENCE [LARGE SCALE GENOMIC DNA]</scope>
    <source>
        <strain evidence="11">US_Bl 11III1</strain>
    </source>
</reference>
<keyword evidence="12" id="KW-1185">Reference proteome</keyword>
<accession>A0ABZ0URD6</accession>
<keyword evidence="7" id="KW-0804">Transcription</keyword>
<evidence type="ECO:0000256" key="4">
    <source>
        <dbReference type="ARBA" id="ARBA00022478"/>
    </source>
</evidence>
<dbReference type="SUPFAM" id="SSF63562">
    <property type="entry name" value="RPB6/omega subunit-like"/>
    <property type="match status" value="1"/>
</dbReference>
<protein>
    <recommendedName>
        <fullName evidence="3">DNA-directed RNA polymerase subunit omega</fullName>
        <ecNumber evidence="2">2.7.7.6</ecNumber>
    </recommendedName>
    <alternativeName>
        <fullName evidence="9">RNA polymerase omega subunit</fullName>
    </alternativeName>
    <alternativeName>
        <fullName evidence="8">Transcriptase subunit omega</fullName>
    </alternativeName>
</protein>
<evidence type="ECO:0000256" key="10">
    <source>
        <dbReference type="ARBA" id="ARBA00048552"/>
    </source>
</evidence>
<dbReference type="GO" id="GO:0000428">
    <property type="term" value="C:DNA-directed RNA polymerase complex"/>
    <property type="evidence" value="ECO:0007669"/>
    <property type="project" value="UniProtKB-KW"/>
</dbReference>
<dbReference type="InterPro" id="IPR006110">
    <property type="entry name" value="Pol_omega/Rpo6/RPB6"/>
</dbReference>
<dbReference type="NCBIfam" id="TIGR00690">
    <property type="entry name" value="rpoZ"/>
    <property type="match status" value="1"/>
</dbReference>
<comment type="catalytic activity">
    <reaction evidence="10">
        <text>RNA(n) + a ribonucleoside 5'-triphosphate = RNA(n+1) + diphosphate</text>
        <dbReference type="Rhea" id="RHEA:21248"/>
        <dbReference type="Rhea" id="RHEA-COMP:14527"/>
        <dbReference type="Rhea" id="RHEA-COMP:17342"/>
        <dbReference type="ChEBI" id="CHEBI:33019"/>
        <dbReference type="ChEBI" id="CHEBI:61557"/>
        <dbReference type="ChEBI" id="CHEBI:140395"/>
        <dbReference type="EC" id="2.7.7.6"/>
    </reaction>
</comment>
<dbReference type="EMBL" id="CP110343">
    <property type="protein sequence ID" value="WPX97816.1"/>
    <property type="molecule type" value="Genomic_DNA"/>
</dbReference>
<dbReference type="RefSeq" id="WP_323722466.1">
    <property type="nucleotide sequence ID" value="NZ_CP110343.1"/>
</dbReference>
<dbReference type="SMART" id="SM01409">
    <property type="entry name" value="RNA_pol_Rpb6"/>
    <property type="match status" value="1"/>
</dbReference>
<evidence type="ECO:0000313" key="11">
    <source>
        <dbReference type="EMBL" id="WPX97816.1"/>
    </source>
</evidence>
<evidence type="ECO:0000256" key="6">
    <source>
        <dbReference type="ARBA" id="ARBA00022695"/>
    </source>
</evidence>
<name>A0ABZ0URD6_9RICK</name>
<evidence type="ECO:0000256" key="8">
    <source>
        <dbReference type="ARBA" id="ARBA00029924"/>
    </source>
</evidence>
<dbReference type="Pfam" id="PF01192">
    <property type="entry name" value="RNA_pol_Rpb6"/>
    <property type="match status" value="1"/>
</dbReference>
<evidence type="ECO:0000256" key="5">
    <source>
        <dbReference type="ARBA" id="ARBA00022679"/>
    </source>
</evidence>
<evidence type="ECO:0000313" key="12">
    <source>
        <dbReference type="Proteomes" id="UP001325140"/>
    </source>
</evidence>
<dbReference type="Proteomes" id="UP001325140">
    <property type="component" value="Chromosome"/>
</dbReference>
<proteinExistence type="inferred from homology"/>
<dbReference type="InterPro" id="IPR003716">
    <property type="entry name" value="DNA-dir_RNA_pol_omega"/>
</dbReference>
<comment type="similarity">
    <text evidence="1">Belongs to the RNA polymerase subunit omega family.</text>
</comment>
<organism evidence="11 12">
    <name type="scientific">Candidatus Fokinia crypta</name>
    <dbReference type="NCBI Taxonomy" id="1920990"/>
    <lineage>
        <taxon>Bacteria</taxon>
        <taxon>Pseudomonadati</taxon>
        <taxon>Pseudomonadota</taxon>
        <taxon>Alphaproteobacteria</taxon>
        <taxon>Rickettsiales</taxon>
        <taxon>Candidatus Midichloriaceae</taxon>
        <taxon>Candidatus Fokinia</taxon>
    </lineage>
</organism>
<evidence type="ECO:0000256" key="9">
    <source>
        <dbReference type="ARBA" id="ARBA00030998"/>
    </source>
</evidence>
<evidence type="ECO:0000256" key="2">
    <source>
        <dbReference type="ARBA" id="ARBA00012418"/>
    </source>
</evidence>
<keyword evidence="5" id="KW-0808">Transferase</keyword>
<dbReference type="InterPro" id="IPR036161">
    <property type="entry name" value="RPB6/omega-like_sf"/>
</dbReference>
<evidence type="ECO:0000256" key="1">
    <source>
        <dbReference type="ARBA" id="ARBA00006711"/>
    </source>
</evidence>
<keyword evidence="4 11" id="KW-0240">DNA-directed RNA polymerase</keyword>
<dbReference type="EC" id="2.7.7.6" evidence="2"/>
<gene>
    <name evidence="11" type="ORF">Fokcrypt_00334</name>
</gene>
<evidence type="ECO:0000256" key="7">
    <source>
        <dbReference type="ARBA" id="ARBA00023163"/>
    </source>
</evidence>
<evidence type="ECO:0000256" key="3">
    <source>
        <dbReference type="ARBA" id="ARBA00013725"/>
    </source>
</evidence>